<dbReference type="RefSeq" id="WP_176109048.1">
    <property type="nucleotide sequence ID" value="NZ_JAALDK010000001.1"/>
</dbReference>
<reference evidence="1 2" key="1">
    <citation type="submission" date="2020-02" db="EMBL/GenBank/DDBJ databases">
        <title>Paraburkholderia simonii sp. nov. and Paraburkholderia youngii sp. nov. Brazilian and Mexican Mimosa-associated rhizobia.</title>
        <authorList>
            <person name="Mavima L."/>
            <person name="Beukes C.W."/>
            <person name="Chan W.Y."/>
            <person name="Palmer M."/>
            <person name="De Meyer S.E."/>
            <person name="James E.K."/>
            <person name="Venter S.N."/>
            <person name="Steenkamp E.T."/>
        </authorList>
    </citation>
    <scope>NUCLEOTIDE SEQUENCE [LARGE SCALE GENOMIC DNA]</scope>
    <source>
        <strain evidence="1 2">JPY169</strain>
    </source>
</reference>
<dbReference type="AlphaFoldDB" id="A0A7Y6K1I1"/>
<gene>
    <name evidence="1" type="ORF">G5S42_24095</name>
</gene>
<comment type="caution">
    <text evidence="1">The sequence shown here is derived from an EMBL/GenBank/DDBJ whole genome shotgun (WGS) entry which is preliminary data.</text>
</comment>
<protein>
    <submittedName>
        <fullName evidence="1">Uncharacterized protein</fullName>
    </submittedName>
</protein>
<accession>A0A7Y6K1I1</accession>
<name>A0A7Y6K1I1_9BURK</name>
<sequence>MKNSDAENLESGSPRLSAHEMAALMLLGHAPVKVDVEVEDLDMTALHDAGLAQRIEREPGWQEYSITSEGRDVLRVLGALTAPEDVSEWLAASGTL</sequence>
<dbReference type="EMBL" id="JAALDK010000001">
    <property type="protein sequence ID" value="NUY02710.1"/>
    <property type="molecule type" value="Genomic_DNA"/>
</dbReference>
<evidence type="ECO:0000313" key="2">
    <source>
        <dbReference type="Proteomes" id="UP000594380"/>
    </source>
</evidence>
<dbReference type="GeneID" id="301103425"/>
<evidence type="ECO:0000313" key="1">
    <source>
        <dbReference type="EMBL" id="NUY02710.1"/>
    </source>
</evidence>
<organism evidence="1 2">
    <name type="scientific">Paraburkholderia youngii</name>
    <dbReference type="NCBI Taxonomy" id="2782701"/>
    <lineage>
        <taxon>Bacteria</taxon>
        <taxon>Pseudomonadati</taxon>
        <taxon>Pseudomonadota</taxon>
        <taxon>Betaproteobacteria</taxon>
        <taxon>Burkholderiales</taxon>
        <taxon>Burkholderiaceae</taxon>
        <taxon>Paraburkholderia</taxon>
    </lineage>
</organism>
<proteinExistence type="predicted"/>
<dbReference type="Proteomes" id="UP000594380">
    <property type="component" value="Unassembled WGS sequence"/>
</dbReference>